<keyword evidence="5" id="KW-1185">Reference proteome</keyword>
<dbReference type="CDD" id="cd07344">
    <property type="entry name" value="M48_yhfN_like"/>
    <property type="match status" value="1"/>
</dbReference>
<gene>
    <name evidence="2" type="ORF">ORY91_000780</name>
    <name evidence="4" type="ORF">V9W64_03970</name>
    <name evidence="3" type="ORF">V9W64_07515</name>
</gene>
<dbReference type="GO" id="GO:0008237">
    <property type="term" value="F:metallopeptidase activity"/>
    <property type="evidence" value="ECO:0007669"/>
    <property type="project" value="UniProtKB-KW"/>
</dbReference>
<accession>A0A9X4IAH0</accession>
<keyword evidence="3" id="KW-0645">Protease</keyword>
<reference evidence="2" key="1">
    <citation type="submission" date="2022-10" db="EMBL/GenBank/DDBJ databases">
        <authorList>
            <person name="Boutroux M."/>
        </authorList>
    </citation>
    <scope>NUCLEOTIDE SEQUENCE</scope>
    <source>
        <strain evidence="2">51.81</strain>
    </source>
</reference>
<evidence type="ECO:0000313" key="2">
    <source>
        <dbReference type="EMBL" id="MDD9327385.1"/>
    </source>
</evidence>
<proteinExistence type="predicted"/>
<dbReference type="EMBL" id="JAPQFL010000002">
    <property type="protein sequence ID" value="MDD9327385.1"/>
    <property type="molecule type" value="Genomic_DNA"/>
</dbReference>
<dbReference type="AlphaFoldDB" id="A0A9X4IAH0"/>
<dbReference type="RefSeq" id="WP_274584661.1">
    <property type="nucleotide sequence ID" value="NZ_CP146598.1"/>
</dbReference>
<dbReference type="InterPro" id="IPR002725">
    <property type="entry name" value="YgjP-like_metallopeptidase"/>
</dbReference>
<reference evidence="3" key="2">
    <citation type="submission" date="2024-02" db="EMBL/GenBank/DDBJ databases">
        <title>Neisseria leonii sp. nov.</title>
        <authorList>
            <person name="Boutroux M."/>
            <person name="Favre-Rochex S."/>
            <person name="Gorgette O."/>
            <person name="Touak G."/>
            <person name="Muhle E."/>
            <person name="Chesneau O."/>
            <person name="Clermont D."/>
            <person name="Rahi P."/>
        </authorList>
    </citation>
    <scope>NUCLEOTIDE SEQUENCE</scope>
    <source>
        <strain evidence="3">51.81</strain>
    </source>
</reference>
<evidence type="ECO:0000259" key="1">
    <source>
        <dbReference type="Pfam" id="PF01863"/>
    </source>
</evidence>
<dbReference type="EC" id="3.4.-.-" evidence="3"/>
<dbReference type="Proteomes" id="UP001149607">
    <property type="component" value="Chromosome"/>
</dbReference>
<evidence type="ECO:0000313" key="5">
    <source>
        <dbReference type="Proteomes" id="UP001149607"/>
    </source>
</evidence>
<sequence>MKQLPYTLSDGLSITLLLSPRARKHIILRPNDTRSLRISHPPHLSPPALLRWLRANEPALRQALSRTPPPQERPSEIYYLGRKLPLHTHTAPDVHITGDAVYLPETDYQSRQTALIQHLYRQAEAVLLPQLNRHARTLDLYPASISLSRASTFWGVCRPSGIKLNWRLIGAPEWVSDYVCIHELCHLLHPNHSAQFWAEVTRHTPHRETAKAWLRRQGRFLFLPQPALNVTW</sequence>
<evidence type="ECO:0000313" key="4">
    <source>
        <dbReference type="EMBL" id="WWY03898.1"/>
    </source>
</evidence>
<dbReference type="EMBL" id="CP146598">
    <property type="protein sequence ID" value="WWY03898.1"/>
    <property type="molecule type" value="Genomic_DNA"/>
</dbReference>
<dbReference type="PANTHER" id="PTHR30399:SF1">
    <property type="entry name" value="UTP PYROPHOSPHATASE"/>
    <property type="match status" value="1"/>
</dbReference>
<keyword evidence="3" id="KW-0482">Metalloprotease</keyword>
<dbReference type="PANTHER" id="PTHR30399">
    <property type="entry name" value="UNCHARACTERIZED PROTEIN YGJP"/>
    <property type="match status" value="1"/>
</dbReference>
<name>A0A9X4IAH0_9NEIS</name>
<dbReference type="Gene3D" id="3.30.2010.10">
    <property type="entry name" value="Metalloproteases ('zincins'), catalytic domain"/>
    <property type="match status" value="1"/>
</dbReference>
<keyword evidence="3" id="KW-0378">Hydrolase</keyword>
<dbReference type="EMBL" id="CP146598">
    <property type="protein sequence ID" value="WWY02559.1"/>
    <property type="molecule type" value="Genomic_DNA"/>
</dbReference>
<evidence type="ECO:0000313" key="3">
    <source>
        <dbReference type="EMBL" id="WWY02559.1"/>
    </source>
</evidence>
<protein>
    <submittedName>
        <fullName evidence="2">M48 family metallopeptidase</fullName>
    </submittedName>
    <submittedName>
        <fullName evidence="3">SprT family zinc-dependent metalloprotease</fullName>
        <ecNumber evidence="3">3.4.-.-</ecNumber>
    </submittedName>
</protein>
<dbReference type="InterPro" id="IPR053136">
    <property type="entry name" value="UTP_pyrophosphatase-like"/>
</dbReference>
<feature type="domain" description="YgjP-like metallopeptidase" evidence="1">
    <location>
        <begin position="24"/>
        <end position="216"/>
    </location>
</feature>
<dbReference type="Pfam" id="PF01863">
    <property type="entry name" value="YgjP-like"/>
    <property type="match status" value="1"/>
</dbReference>
<organism evidence="2">
    <name type="scientific">Neisseria leonii</name>
    <dbReference type="NCBI Taxonomy" id="2995413"/>
    <lineage>
        <taxon>Bacteria</taxon>
        <taxon>Pseudomonadati</taxon>
        <taxon>Pseudomonadota</taxon>
        <taxon>Betaproteobacteria</taxon>
        <taxon>Neisseriales</taxon>
        <taxon>Neisseriaceae</taxon>
        <taxon>Neisseria</taxon>
    </lineage>
</organism>